<organism evidence="3 4">
    <name type="scientific">Astrephomene gubernaculifera</name>
    <dbReference type="NCBI Taxonomy" id="47775"/>
    <lineage>
        <taxon>Eukaryota</taxon>
        <taxon>Viridiplantae</taxon>
        <taxon>Chlorophyta</taxon>
        <taxon>core chlorophytes</taxon>
        <taxon>Chlorophyceae</taxon>
        <taxon>CS clade</taxon>
        <taxon>Chlamydomonadales</taxon>
        <taxon>Astrephomenaceae</taxon>
        <taxon>Astrephomene</taxon>
    </lineage>
</organism>
<feature type="compositionally biased region" description="Low complexity" evidence="1">
    <location>
        <begin position="321"/>
        <end position="332"/>
    </location>
</feature>
<evidence type="ECO:0000313" key="4">
    <source>
        <dbReference type="Proteomes" id="UP001054857"/>
    </source>
</evidence>
<dbReference type="Pfam" id="PF22562">
    <property type="entry name" value="UBA_7"/>
    <property type="match status" value="1"/>
</dbReference>
<dbReference type="PANTHER" id="PTHR41733:SF1">
    <property type="entry name" value="CHROMOSOME UNDETERMINED SCAFFOLD_30, WHOLE GENOME SHOTGUN SEQUENCE"/>
    <property type="match status" value="1"/>
</dbReference>
<dbReference type="InterPro" id="IPR009060">
    <property type="entry name" value="UBA-like_sf"/>
</dbReference>
<feature type="compositionally biased region" description="Low complexity" evidence="1">
    <location>
        <begin position="345"/>
        <end position="358"/>
    </location>
</feature>
<dbReference type="AlphaFoldDB" id="A0AAD3DNF3"/>
<dbReference type="InterPro" id="IPR015940">
    <property type="entry name" value="UBA"/>
</dbReference>
<dbReference type="SUPFAM" id="SSF46934">
    <property type="entry name" value="UBA-like"/>
    <property type="match status" value="1"/>
</dbReference>
<dbReference type="EMBL" id="BMAR01000009">
    <property type="protein sequence ID" value="GFR45105.1"/>
    <property type="molecule type" value="Genomic_DNA"/>
</dbReference>
<dbReference type="PROSITE" id="PS50030">
    <property type="entry name" value="UBA"/>
    <property type="match status" value="1"/>
</dbReference>
<dbReference type="InterPro" id="IPR033864">
    <property type="entry name" value="UBA2_scUBP14-like"/>
</dbReference>
<feature type="region of interest" description="Disordered" evidence="1">
    <location>
        <begin position="390"/>
        <end position="442"/>
    </location>
</feature>
<dbReference type="PANTHER" id="PTHR41733">
    <property type="entry name" value="UBIQUITIN-ASSOCIATED/TRANSLATION ELONGATION FACTOR EF1B, N-TERMINAL, EUKARYOTE"/>
    <property type="match status" value="1"/>
</dbReference>
<keyword evidence="4" id="KW-1185">Reference proteome</keyword>
<protein>
    <recommendedName>
        <fullName evidence="2">UBA domain-containing protein</fullName>
    </recommendedName>
</protein>
<feature type="region of interest" description="Disordered" evidence="1">
    <location>
        <begin position="312"/>
        <end position="377"/>
    </location>
</feature>
<dbReference type="Proteomes" id="UP001054857">
    <property type="component" value="Unassembled WGS sequence"/>
</dbReference>
<dbReference type="CDD" id="cd14298">
    <property type="entry name" value="UBA2_scUBP14_like"/>
    <property type="match status" value="1"/>
</dbReference>
<dbReference type="Gene3D" id="1.10.8.10">
    <property type="entry name" value="DNA helicase RuvA subunit, C-terminal domain"/>
    <property type="match status" value="1"/>
</dbReference>
<evidence type="ECO:0000256" key="1">
    <source>
        <dbReference type="SAM" id="MobiDB-lite"/>
    </source>
</evidence>
<dbReference type="SMART" id="SM00165">
    <property type="entry name" value="UBA"/>
    <property type="match status" value="1"/>
</dbReference>
<gene>
    <name evidence="3" type="ORF">Agub_g6482</name>
</gene>
<dbReference type="SUPFAM" id="SSF46689">
    <property type="entry name" value="Homeodomain-like"/>
    <property type="match status" value="1"/>
</dbReference>
<proteinExistence type="predicted"/>
<dbReference type="InterPro" id="IPR009057">
    <property type="entry name" value="Homeodomain-like_sf"/>
</dbReference>
<evidence type="ECO:0000313" key="3">
    <source>
        <dbReference type="EMBL" id="GFR45105.1"/>
    </source>
</evidence>
<feature type="domain" description="UBA" evidence="2">
    <location>
        <begin position="465"/>
        <end position="505"/>
    </location>
</feature>
<comment type="caution">
    <text evidence="3">The sequence shown here is derived from an EMBL/GenBank/DDBJ whole genome shotgun (WGS) entry which is preliminary data.</text>
</comment>
<name>A0AAD3DNF3_9CHLO</name>
<evidence type="ECO:0000259" key="2">
    <source>
        <dbReference type="PROSITE" id="PS50030"/>
    </source>
</evidence>
<reference evidence="3 4" key="1">
    <citation type="journal article" date="2021" name="Sci. Rep.">
        <title>Genome sequencing of the multicellular alga Astrephomene provides insights into convergent evolution of germ-soma differentiation.</title>
        <authorList>
            <person name="Yamashita S."/>
            <person name="Yamamoto K."/>
            <person name="Matsuzaki R."/>
            <person name="Suzuki S."/>
            <person name="Yamaguchi H."/>
            <person name="Hirooka S."/>
            <person name="Minakuchi Y."/>
            <person name="Miyagishima S."/>
            <person name="Kawachi M."/>
            <person name="Toyoda A."/>
            <person name="Nozaki H."/>
        </authorList>
    </citation>
    <scope>NUCLEOTIDE SEQUENCE [LARGE SCALE GENOMIC DNA]</scope>
    <source>
        <strain evidence="3 4">NIES-4017</strain>
    </source>
</reference>
<sequence>MAFAAALAEKRGPRVGDAASLWNFTPAPGWTREEVQILRLCLMKHGVGQWLQILKTGLLPGKMIQQLNGQTQRLLGQQSLAAYTGLQVDVDRIRADNEARTEATRKAGLIIYDGPTLTKEMKDKLRKEAQIKYGLTPDQLLKVDEQLEEIASAFRSSAAADAAAVGGSGAAATAAPGPSPAAVAAAAATQAAARLDSELGGLLGSPLEQLTPEQLIQLLKRLRNRLSCLIDRYRNRQSLPPRMGTRWAGEQDAAAVLEAQAAAFAAASRPTGHQRAGSPDGGVEAVLVEGGEALLAQVPLTRQLLAEAAAHRIPPRPPLPGGAAALAGSAAAARKRGGGSGAKGNGRSRSQGSGSAGADMDWSPEGEENMAPASGATAAALHGSSSAGCAAAAGSVGSGARGGKRKASGEIGAEGGAAGGSKRATRTKRPATRYDKYVDDEEYEEEDPEAAVVYGRRAAAAGGGVVPTEALNALTAMGFTPRKARGALQECHFNVEAAVEWLFANCV</sequence>
<accession>A0AAD3DNF3</accession>